<organism evidence="2 3">
    <name type="scientific">Dysgonomonas macrotermitis</name>
    <dbReference type="NCBI Taxonomy" id="1346286"/>
    <lineage>
        <taxon>Bacteria</taxon>
        <taxon>Pseudomonadati</taxon>
        <taxon>Bacteroidota</taxon>
        <taxon>Bacteroidia</taxon>
        <taxon>Bacteroidales</taxon>
        <taxon>Dysgonomonadaceae</taxon>
        <taxon>Dysgonomonas</taxon>
    </lineage>
</organism>
<feature type="region of interest" description="Disordered" evidence="1">
    <location>
        <begin position="1"/>
        <end position="26"/>
    </location>
</feature>
<feature type="compositionally biased region" description="Basic and acidic residues" evidence="1">
    <location>
        <begin position="1"/>
        <end position="14"/>
    </location>
</feature>
<dbReference type="Proteomes" id="UP000184480">
    <property type="component" value="Unassembled WGS sequence"/>
</dbReference>
<dbReference type="AlphaFoldDB" id="A0A1M5G4Y1"/>
<name>A0A1M5G4Y1_9BACT</name>
<protein>
    <submittedName>
        <fullName evidence="2">Uncharacterized protein</fullName>
    </submittedName>
</protein>
<evidence type="ECO:0000313" key="3">
    <source>
        <dbReference type="Proteomes" id="UP000184480"/>
    </source>
</evidence>
<sequence>MNKESSEKRDKNTYSEDSNNYKNRNHFNDKYDFYQNIIENRNHILVDNAVHSMFGIIHSVDSLTSTQAKEMKEMELIIKKHLPDIVTFFEC</sequence>
<gene>
    <name evidence="2" type="ORF">SAMN05444362_11358</name>
</gene>
<proteinExistence type="predicted"/>
<keyword evidence="3" id="KW-1185">Reference proteome</keyword>
<dbReference type="EMBL" id="FQUC01000013">
    <property type="protein sequence ID" value="SHF98880.1"/>
    <property type="molecule type" value="Genomic_DNA"/>
</dbReference>
<dbReference type="RefSeq" id="WP_062181172.1">
    <property type="nucleotide sequence ID" value="NZ_BBXL01000012.1"/>
</dbReference>
<evidence type="ECO:0000256" key="1">
    <source>
        <dbReference type="SAM" id="MobiDB-lite"/>
    </source>
</evidence>
<reference evidence="3" key="1">
    <citation type="submission" date="2016-11" db="EMBL/GenBank/DDBJ databases">
        <authorList>
            <person name="Varghese N."/>
            <person name="Submissions S."/>
        </authorList>
    </citation>
    <scope>NUCLEOTIDE SEQUENCE [LARGE SCALE GENOMIC DNA]</scope>
    <source>
        <strain evidence="3">DSM 27370</strain>
    </source>
</reference>
<accession>A0A1M5G4Y1</accession>
<evidence type="ECO:0000313" key="2">
    <source>
        <dbReference type="EMBL" id="SHF98880.1"/>
    </source>
</evidence>